<evidence type="ECO:0000313" key="2">
    <source>
        <dbReference type="Proteomes" id="UP001165080"/>
    </source>
</evidence>
<name>A0A9W6F6N8_9CHLO</name>
<dbReference type="AlphaFoldDB" id="A0A9W6F6N8"/>
<evidence type="ECO:0000313" key="1">
    <source>
        <dbReference type="EMBL" id="GLC58303.1"/>
    </source>
</evidence>
<comment type="caution">
    <text evidence="1">The sequence shown here is derived from an EMBL/GenBank/DDBJ whole genome shotgun (WGS) entry which is preliminary data.</text>
</comment>
<organism evidence="1 2">
    <name type="scientific">Pleodorina starrii</name>
    <dbReference type="NCBI Taxonomy" id="330485"/>
    <lineage>
        <taxon>Eukaryota</taxon>
        <taxon>Viridiplantae</taxon>
        <taxon>Chlorophyta</taxon>
        <taxon>core chlorophytes</taxon>
        <taxon>Chlorophyceae</taxon>
        <taxon>CS clade</taxon>
        <taxon>Chlamydomonadales</taxon>
        <taxon>Volvocaceae</taxon>
        <taxon>Pleodorina</taxon>
    </lineage>
</organism>
<keyword evidence="2" id="KW-1185">Reference proteome</keyword>
<protein>
    <submittedName>
        <fullName evidence="1">Uncharacterized protein</fullName>
    </submittedName>
</protein>
<dbReference type="Gene3D" id="2.60.120.260">
    <property type="entry name" value="Galactose-binding domain-like"/>
    <property type="match status" value="1"/>
</dbReference>
<dbReference type="Proteomes" id="UP001165080">
    <property type="component" value="Unassembled WGS sequence"/>
</dbReference>
<sequence>MADLPAATGKAVVLSTDVGTAPWYLSGLAASPFIDASAQWIWATAGALSDAPTNVIYIFEKSYNAPMTTDATLIGVVDNQCDVFLNGDLRGSLNAGWEGMPLQPVSMTLGRGTNILSLQCVNVYAAWLPTNPAGLIAVLRDSSGNVLVRTDGSWAVNNTGE</sequence>
<accession>A0A9W6F6N8</accession>
<dbReference type="EMBL" id="BRXU01000022">
    <property type="protein sequence ID" value="GLC58303.1"/>
    <property type="molecule type" value="Genomic_DNA"/>
</dbReference>
<reference evidence="1 2" key="1">
    <citation type="journal article" date="2023" name="Commun. Biol.">
        <title>Reorganization of the ancestral sex-determining regions during the evolution of trioecy in Pleodorina starrii.</title>
        <authorList>
            <person name="Takahashi K."/>
            <person name="Suzuki S."/>
            <person name="Kawai-Toyooka H."/>
            <person name="Yamamoto K."/>
            <person name="Hamaji T."/>
            <person name="Ootsuki R."/>
            <person name="Yamaguchi H."/>
            <person name="Kawachi M."/>
            <person name="Higashiyama T."/>
            <person name="Nozaki H."/>
        </authorList>
    </citation>
    <scope>NUCLEOTIDE SEQUENCE [LARGE SCALE GENOMIC DNA]</scope>
    <source>
        <strain evidence="1 2">NIES-4479</strain>
    </source>
</reference>
<gene>
    <name evidence="1" type="primary">PLESTBF000653</name>
    <name evidence="1" type="ORF">PLESTB_001344100</name>
</gene>
<proteinExistence type="predicted"/>